<accession>A0A3D2XA31</accession>
<evidence type="ECO:0000313" key="2">
    <source>
        <dbReference type="EMBL" id="HCL04010.1"/>
    </source>
</evidence>
<sequence>MTEQIKNEINLLVENAKVAYVSSVDGNGYPSIKAMLSLQYDDLFTHYFSTNLSSRRTQQFLQNSKACVYFCDENQFMGLMLVGDIQVMTDREHKTMLWREGFEIYYPEGIDTKDYCVYKFTAHKANYYHGLANYDFIKEDFENA</sequence>
<dbReference type="SUPFAM" id="SSF50475">
    <property type="entry name" value="FMN-binding split barrel"/>
    <property type="match status" value="1"/>
</dbReference>
<evidence type="ECO:0000259" key="1">
    <source>
        <dbReference type="Pfam" id="PF01243"/>
    </source>
</evidence>
<gene>
    <name evidence="2" type="ORF">DHW61_16650</name>
</gene>
<name>A0A3D2XA31_9FIRM</name>
<evidence type="ECO:0000313" key="3">
    <source>
        <dbReference type="Proteomes" id="UP000262969"/>
    </source>
</evidence>
<proteinExistence type="predicted"/>
<organism evidence="2 3">
    <name type="scientific">Lachnoclostridium phytofermentans</name>
    <dbReference type="NCBI Taxonomy" id="66219"/>
    <lineage>
        <taxon>Bacteria</taxon>
        <taxon>Bacillati</taxon>
        <taxon>Bacillota</taxon>
        <taxon>Clostridia</taxon>
        <taxon>Lachnospirales</taxon>
        <taxon>Lachnospiraceae</taxon>
    </lineage>
</organism>
<reference evidence="2 3" key="1">
    <citation type="journal article" date="2018" name="Nat. Biotechnol.">
        <title>A standardized bacterial taxonomy based on genome phylogeny substantially revises the tree of life.</title>
        <authorList>
            <person name="Parks D.H."/>
            <person name="Chuvochina M."/>
            <person name="Waite D.W."/>
            <person name="Rinke C."/>
            <person name="Skarshewski A."/>
            <person name="Chaumeil P.A."/>
            <person name="Hugenholtz P."/>
        </authorList>
    </citation>
    <scope>NUCLEOTIDE SEQUENCE [LARGE SCALE GENOMIC DNA]</scope>
    <source>
        <strain evidence="2">UBA11728</strain>
    </source>
</reference>
<comment type="caution">
    <text evidence="2">The sequence shown here is derived from an EMBL/GenBank/DDBJ whole genome shotgun (WGS) entry which is preliminary data.</text>
</comment>
<dbReference type="InterPro" id="IPR012349">
    <property type="entry name" value="Split_barrel_FMN-bd"/>
</dbReference>
<dbReference type="Pfam" id="PF01243">
    <property type="entry name" value="PNPOx_N"/>
    <property type="match status" value="1"/>
</dbReference>
<dbReference type="PANTHER" id="PTHR34818:SF1">
    <property type="entry name" value="PROTEIN BLI-3"/>
    <property type="match status" value="1"/>
</dbReference>
<dbReference type="Proteomes" id="UP000262969">
    <property type="component" value="Unassembled WGS sequence"/>
</dbReference>
<dbReference type="Gene3D" id="2.30.110.10">
    <property type="entry name" value="Electron Transport, Fmn-binding Protein, Chain A"/>
    <property type="match status" value="1"/>
</dbReference>
<dbReference type="InterPro" id="IPR052917">
    <property type="entry name" value="Stress-Dev_Protein"/>
</dbReference>
<dbReference type="PANTHER" id="PTHR34818">
    <property type="entry name" value="PROTEIN BLI-3"/>
    <property type="match status" value="1"/>
</dbReference>
<dbReference type="AlphaFoldDB" id="A0A3D2XA31"/>
<protein>
    <submittedName>
        <fullName evidence="2">Pyridoxamine 5'-phosphate oxidase</fullName>
    </submittedName>
</protein>
<dbReference type="EMBL" id="DPVV01000544">
    <property type="protein sequence ID" value="HCL04010.1"/>
    <property type="molecule type" value="Genomic_DNA"/>
</dbReference>
<feature type="domain" description="Pyridoxamine 5'-phosphate oxidase N-terminal" evidence="1">
    <location>
        <begin position="6"/>
        <end position="127"/>
    </location>
</feature>
<dbReference type="InterPro" id="IPR011576">
    <property type="entry name" value="Pyridox_Oxase_N"/>
</dbReference>